<feature type="signal peptide" evidence="2">
    <location>
        <begin position="1"/>
        <end position="18"/>
    </location>
</feature>
<reference evidence="4" key="1">
    <citation type="submission" date="2015-11" db="EMBL/GenBank/DDBJ databases">
        <authorList>
            <person name="Seth-Smith H.M.B."/>
        </authorList>
    </citation>
    <scope>NUCLEOTIDE SEQUENCE [LARGE SCALE GENOMIC DNA]</scope>
    <source>
        <strain evidence="4">2013Ark11</strain>
    </source>
</reference>
<feature type="compositionally biased region" description="Polar residues" evidence="1">
    <location>
        <begin position="94"/>
        <end position="104"/>
    </location>
</feature>
<dbReference type="RefSeq" id="WP_092343350.1">
    <property type="nucleotide sequence ID" value="NZ_FLSL01000097.1"/>
</dbReference>
<keyword evidence="4" id="KW-1185">Reference proteome</keyword>
<sequence length="104" mass="10899">MKKAFGVVVLSAVIITLAGCDWMDDSSSTSSSPSQSIATTSPSVDEKPDDMQKAKEESASVNPSSENDKAPAETLRKGKKTKPAAKKQSHDGENTTSGAKNSVR</sequence>
<protein>
    <submittedName>
        <fullName evidence="3">Putative exported protein</fullName>
    </submittedName>
</protein>
<accession>A0A0S4M652</accession>
<dbReference type="AlphaFoldDB" id="A0A0S4M652"/>
<dbReference type="PROSITE" id="PS51257">
    <property type="entry name" value="PROKAR_LIPOPROTEIN"/>
    <property type="match status" value="1"/>
</dbReference>
<organism evidence="3 4">
    <name type="scientific">Candidatus Ichthyocystis hellenicum</name>
    <dbReference type="NCBI Taxonomy" id="1561003"/>
    <lineage>
        <taxon>Bacteria</taxon>
        <taxon>Pseudomonadati</taxon>
        <taxon>Pseudomonadota</taxon>
        <taxon>Betaproteobacteria</taxon>
        <taxon>Burkholderiales</taxon>
        <taxon>Candidatus Ichthyocystis</taxon>
    </lineage>
</organism>
<dbReference type="OrthoDB" id="9917292at2"/>
<dbReference type="STRING" id="1561003.Ark11_1401"/>
<feature type="compositionally biased region" description="Basic residues" evidence="1">
    <location>
        <begin position="77"/>
        <end position="87"/>
    </location>
</feature>
<name>A0A0S4M652_9BURK</name>
<evidence type="ECO:0000313" key="4">
    <source>
        <dbReference type="Proteomes" id="UP000198651"/>
    </source>
</evidence>
<dbReference type="EMBL" id="LN906597">
    <property type="protein sequence ID" value="CUT18202.1"/>
    <property type="molecule type" value="Genomic_DNA"/>
</dbReference>
<feature type="compositionally biased region" description="Basic and acidic residues" evidence="1">
    <location>
        <begin position="66"/>
        <end position="76"/>
    </location>
</feature>
<dbReference type="Proteomes" id="UP000198651">
    <property type="component" value="Chromosome I"/>
</dbReference>
<keyword evidence="2" id="KW-0732">Signal</keyword>
<feature type="compositionally biased region" description="Basic and acidic residues" evidence="1">
    <location>
        <begin position="44"/>
        <end position="58"/>
    </location>
</feature>
<gene>
    <name evidence="3" type="ORF">Ark11_1401</name>
</gene>
<evidence type="ECO:0000256" key="1">
    <source>
        <dbReference type="SAM" id="MobiDB-lite"/>
    </source>
</evidence>
<evidence type="ECO:0000256" key="2">
    <source>
        <dbReference type="SAM" id="SignalP"/>
    </source>
</evidence>
<proteinExistence type="predicted"/>
<feature type="compositionally biased region" description="Low complexity" evidence="1">
    <location>
        <begin position="26"/>
        <end position="43"/>
    </location>
</feature>
<evidence type="ECO:0000313" key="3">
    <source>
        <dbReference type="EMBL" id="CUT18202.1"/>
    </source>
</evidence>
<feature type="region of interest" description="Disordered" evidence="1">
    <location>
        <begin position="22"/>
        <end position="104"/>
    </location>
</feature>
<feature type="chain" id="PRO_5006624337" evidence="2">
    <location>
        <begin position="19"/>
        <end position="104"/>
    </location>
</feature>